<evidence type="ECO:0000256" key="6">
    <source>
        <dbReference type="ARBA" id="ARBA00022968"/>
    </source>
</evidence>
<comment type="subcellular location">
    <subcellularLocation>
        <location evidence="1">Endoplasmic reticulum membrane</location>
        <topology evidence="1">Single-pass type II membrane protein</topology>
    </subcellularLocation>
</comment>
<evidence type="ECO:0000256" key="10">
    <source>
        <dbReference type="ARBA" id="ARBA00045533"/>
    </source>
</evidence>
<dbReference type="SUPFAM" id="SSF51306">
    <property type="entry name" value="LexA/Signal peptidase"/>
    <property type="match status" value="1"/>
</dbReference>
<evidence type="ECO:0000256" key="2">
    <source>
        <dbReference type="ARBA" id="ARBA00022670"/>
    </source>
</evidence>
<sequence length="219" mass="24702">MKKALKIVFNVIAWVVLIFALLITILVFSSDKNNGTASLLGYVPLTVESDSMKPTFKKGDLIISKEIDDINSLKKGDVITFWTLIEGKKEKNTHRIAEVLNDNGSVGFITRGDANNVDDTYTVYAGDIIGQWKGAKIGGFGKVMDFLRTKTGFFICILLPIALFFLFELYKLIATIIEIKRPAITESDEEEIKRRAVEEYLAQQKKKEEENAQQEKNDK</sequence>
<evidence type="ECO:0000256" key="4">
    <source>
        <dbReference type="ARBA" id="ARBA00022801"/>
    </source>
</evidence>
<comment type="caution">
    <text evidence="13">The sequence shown here is derived from an EMBL/GenBank/DDBJ whole genome shotgun (WGS) entry which is preliminary data.</text>
</comment>
<dbReference type="EC" id="3.4.21.89" evidence="11"/>
<protein>
    <recommendedName>
        <fullName evidence="9 11">Signal peptidase I</fullName>
        <ecNumber evidence="11">3.4.21.89</ecNumber>
    </recommendedName>
</protein>
<evidence type="ECO:0000256" key="9">
    <source>
        <dbReference type="ARBA" id="ARBA00033305"/>
    </source>
</evidence>
<dbReference type="PROSITE" id="PS00501">
    <property type="entry name" value="SPASE_I_1"/>
    <property type="match status" value="1"/>
</dbReference>
<keyword evidence="3 12" id="KW-0812">Transmembrane</keyword>
<comment type="function">
    <text evidence="10">Catalytic component of the signal peptidase complex (SPC) which catalyzes the cleavage of N-terminal signal sequences from nascent proteins as they are translocated into the lumen of the endoplasmic reticulum. Specifically cleaves N-terminal signal peptides that contain a hydrophobic alpha-helix (h-region) shorter than 18-20 amino acids.</text>
</comment>
<keyword evidence="4 13" id="KW-0378">Hydrolase</keyword>
<dbReference type="GO" id="GO:0016020">
    <property type="term" value="C:membrane"/>
    <property type="evidence" value="ECO:0007669"/>
    <property type="project" value="UniProtKB-UniRule"/>
</dbReference>
<dbReference type="RefSeq" id="WP_195249166.1">
    <property type="nucleotide sequence ID" value="NZ_JAOQJZ010000011.1"/>
</dbReference>
<dbReference type="GO" id="GO:0009003">
    <property type="term" value="F:signal peptidase activity"/>
    <property type="evidence" value="ECO:0007669"/>
    <property type="project" value="UniProtKB-EC"/>
</dbReference>
<keyword evidence="5" id="KW-0256">Endoplasmic reticulum</keyword>
<evidence type="ECO:0000256" key="11">
    <source>
        <dbReference type="NCBIfam" id="TIGR02228"/>
    </source>
</evidence>
<name>A0AAE3LID5_9FIRM</name>
<evidence type="ECO:0000313" key="14">
    <source>
        <dbReference type="Proteomes" id="UP001208131"/>
    </source>
</evidence>
<gene>
    <name evidence="13" type="ORF">OCV57_10745</name>
</gene>
<keyword evidence="14" id="KW-1185">Reference proteome</keyword>
<dbReference type="EMBL" id="JAOQJZ010000011">
    <property type="protein sequence ID" value="MCU6706395.1"/>
    <property type="molecule type" value="Genomic_DNA"/>
</dbReference>
<feature type="transmembrane region" description="Helical" evidence="12">
    <location>
        <begin position="7"/>
        <end position="28"/>
    </location>
</feature>
<dbReference type="PANTHER" id="PTHR10806:SF6">
    <property type="entry name" value="SIGNAL PEPTIDASE COMPLEX CATALYTIC SUBUNIT SEC11"/>
    <property type="match status" value="1"/>
</dbReference>
<dbReference type="NCBIfam" id="TIGR02228">
    <property type="entry name" value="sigpep_I_arch"/>
    <property type="match status" value="1"/>
</dbReference>
<dbReference type="InterPro" id="IPR001733">
    <property type="entry name" value="Peptidase_S26B"/>
</dbReference>
<evidence type="ECO:0000256" key="3">
    <source>
        <dbReference type="ARBA" id="ARBA00022692"/>
    </source>
</evidence>
<dbReference type="AlphaFoldDB" id="A0AAE3LID5"/>
<evidence type="ECO:0000256" key="12">
    <source>
        <dbReference type="SAM" id="Phobius"/>
    </source>
</evidence>
<dbReference type="CDD" id="cd06530">
    <property type="entry name" value="S26_SPase_I"/>
    <property type="match status" value="1"/>
</dbReference>
<evidence type="ECO:0000256" key="5">
    <source>
        <dbReference type="ARBA" id="ARBA00022824"/>
    </source>
</evidence>
<organism evidence="13 14">
    <name type="scientific">Hominimerdicola aceti</name>
    <dbReference type="NCBI Taxonomy" id="2981726"/>
    <lineage>
        <taxon>Bacteria</taxon>
        <taxon>Bacillati</taxon>
        <taxon>Bacillota</taxon>
        <taxon>Clostridia</taxon>
        <taxon>Eubacteriales</taxon>
        <taxon>Oscillospiraceae</taxon>
        <taxon>Hominimerdicola</taxon>
    </lineage>
</organism>
<dbReference type="InterPro" id="IPR019533">
    <property type="entry name" value="Peptidase_S26"/>
</dbReference>
<dbReference type="Proteomes" id="UP001208131">
    <property type="component" value="Unassembled WGS sequence"/>
</dbReference>
<proteinExistence type="predicted"/>
<keyword evidence="7 12" id="KW-1133">Transmembrane helix</keyword>
<evidence type="ECO:0000313" key="13">
    <source>
        <dbReference type="EMBL" id="MCU6706395.1"/>
    </source>
</evidence>
<evidence type="ECO:0000256" key="8">
    <source>
        <dbReference type="ARBA" id="ARBA00023136"/>
    </source>
</evidence>
<dbReference type="GO" id="GO:0004252">
    <property type="term" value="F:serine-type endopeptidase activity"/>
    <property type="evidence" value="ECO:0007669"/>
    <property type="project" value="UniProtKB-UniRule"/>
</dbReference>
<dbReference type="GO" id="GO:0006465">
    <property type="term" value="P:signal peptide processing"/>
    <property type="evidence" value="ECO:0007669"/>
    <property type="project" value="UniProtKB-UniRule"/>
</dbReference>
<reference evidence="13 14" key="1">
    <citation type="journal article" date="2021" name="ISME Commun">
        <title>Automated analysis of genomic sequences facilitates high-throughput and comprehensive description of bacteria.</title>
        <authorList>
            <person name="Hitch T.C.A."/>
        </authorList>
    </citation>
    <scope>NUCLEOTIDE SEQUENCE [LARGE SCALE GENOMIC DNA]</scope>
    <source>
        <strain evidence="13 14">Sanger_31</strain>
    </source>
</reference>
<accession>A0AAE3LID5</accession>
<dbReference type="InterPro" id="IPR036286">
    <property type="entry name" value="LexA/Signal_pep-like_sf"/>
</dbReference>
<keyword evidence="2" id="KW-0645">Protease</keyword>
<evidence type="ECO:0000256" key="1">
    <source>
        <dbReference type="ARBA" id="ARBA00004648"/>
    </source>
</evidence>
<keyword evidence="6" id="KW-0735">Signal-anchor</keyword>
<keyword evidence="8 12" id="KW-0472">Membrane</keyword>
<evidence type="ECO:0000256" key="7">
    <source>
        <dbReference type="ARBA" id="ARBA00022989"/>
    </source>
</evidence>
<dbReference type="PRINTS" id="PR00728">
    <property type="entry name" value="SIGNALPTASE"/>
</dbReference>
<dbReference type="InterPro" id="IPR019756">
    <property type="entry name" value="Pept_S26A_signal_pept_1_Ser-AS"/>
</dbReference>
<feature type="transmembrane region" description="Helical" evidence="12">
    <location>
        <begin position="152"/>
        <end position="173"/>
    </location>
</feature>
<dbReference type="PANTHER" id="PTHR10806">
    <property type="entry name" value="SIGNAL PEPTIDASE COMPLEX CATALYTIC SUBUNIT SEC11"/>
    <property type="match status" value="1"/>
</dbReference>